<proteinExistence type="predicted"/>
<comment type="caution">
    <text evidence="1">The sequence shown here is derived from an EMBL/GenBank/DDBJ whole genome shotgun (WGS) entry which is preliminary data.</text>
</comment>
<dbReference type="Proteomes" id="UP000275408">
    <property type="component" value="Unassembled WGS sequence"/>
</dbReference>
<gene>
    <name evidence="1" type="ORF">pdam_00021813</name>
</gene>
<sequence length="153" mass="17005">MLIQLPQSNPPVPQPRVKALDCNLIVETYPFLNNGSNASFFSEKLATQLGLSGRSIPLTNMEREKSRSTSQVDSLQVMDLEVKNAVELPYVLIRPRLPNAPWKSCKKMPFCKMATTESRSHGRTTHPVSRIIEALPNTGSVQGSRYAKEGHSL</sequence>
<name>A0A3M6U9U4_POCDA</name>
<dbReference type="EMBL" id="RCHS01001977">
    <property type="protein sequence ID" value="RMX50371.1"/>
    <property type="molecule type" value="Genomic_DNA"/>
</dbReference>
<organism evidence="1 2">
    <name type="scientific">Pocillopora damicornis</name>
    <name type="common">Cauliflower coral</name>
    <name type="synonym">Millepora damicornis</name>
    <dbReference type="NCBI Taxonomy" id="46731"/>
    <lineage>
        <taxon>Eukaryota</taxon>
        <taxon>Metazoa</taxon>
        <taxon>Cnidaria</taxon>
        <taxon>Anthozoa</taxon>
        <taxon>Hexacorallia</taxon>
        <taxon>Scleractinia</taxon>
        <taxon>Astrocoeniina</taxon>
        <taxon>Pocilloporidae</taxon>
        <taxon>Pocillopora</taxon>
    </lineage>
</organism>
<reference evidence="1 2" key="1">
    <citation type="journal article" date="2018" name="Sci. Rep.">
        <title>Comparative analysis of the Pocillopora damicornis genome highlights role of immune system in coral evolution.</title>
        <authorList>
            <person name="Cunning R."/>
            <person name="Bay R.A."/>
            <person name="Gillette P."/>
            <person name="Baker A.C."/>
            <person name="Traylor-Knowles N."/>
        </authorList>
    </citation>
    <scope>NUCLEOTIDE SEQUENCE [LARGE SCALE GENOMIC DNA]</scope>
    <source>
        <strain evidence="1">RSMAS</strain>
        <tissue evidence="1">Whole animal</tissue>
    </source>
</reference>
<evidence type="ECO:0000313" key="2">
    <source>
        <dbReference type="Proteomes" id="UP000275408"/>
    </source>
</evidence>
<accession>A0A3M6U9U4</accession>
<dbReference type="AlphaFoldDB" id="A0A3M6U9U4"/>
<protein>
    <submittedName>
        <fullName evidence="1">Uncharacterized protein</fullName>
    </submittedName>
</protein>
<keyword evidence="2" id="KW-1185">Reference proteome</keyword>
<evidence type="ECO:0000313" key="1">
    <source>
        <dbReference type="EMBL" id="RMX50371.1"/>
    </source>
</evidence>